<evidence type="ECO:0000313" key="4">
    <source>
        <dbReference type="EMBL" id="OGY46483.1"/>
    </source>
</evidence>
<dbReference type="PIRSF" id="PIRSF002599">
    <property type="entry name" value="Cold_shock_A"/>
    <property type="match status" value="1"/>
</dbReference>
<dbReference type="EMBL" id="MHIE01000003">
    <property type="protein sequence ID" value="OGY46483.1"/>
    <property type="molecule type" value="Genomic_DNA"/>
</dbReference>
<accession>A0A1G1Y2B2</accession>
<organism evidence="4 5">
    <name type="scientific">Candidatus Buchananbacteria bacterium RIFCSPHIGHO2_01_FULL_44_11</name>
    <dbReference type="NCBI Taxonomy" id="1797535"/>
    <lineage>
        <taxon>Bacteria</taxon>
        <taxon>Candidatus Buchananiibacteriota</taxon>
    </lineage>
</organism>
<dbReference type="InterPro" id="IPR012340">
    <property type="entry name" value="NA-bd_OB-fold"/>
</dbReference>
<reference evidence="4 5" key="1">
    <citation type="journal article" date="2016" name="Nat. Commun.">
        <title>Thousands of microbial genomes shed light on interconnected biogeochemical processes in an aquifer system.</title>
        <authorList>
            <person name="Anantharaman K."/>
            <person name="Brown C.T."/>
            <person name="Hug L.A."/>
            <person name="Sharon I."/>
            <person name="Castelle C.J."/>
            <person name="Probst A.J."/>
            <person name="Thomas B.C."/>
            <person name="Singh A."/>
            <person name="Wilkins M.J."/>
            <person name="Karaoz U."/>
            <person name="Brodie E.L."/>
            <person name="Williams K.H."/>
            <person name="Hubbard S.S."/>
            <person name="Banfield J.F."/>
        </authorList>
    </citation>
    <scope>NUCLEOTIDE SEQUENCE [LARGE SCALE GENOMIC DNA]</scope>
</reference>
<dbReference type="InterPro" id="IPR002059">
    <property type="entry name" value="CSP_DNA-bd"/>
</dbReference>
<feature type="domain" description="CSD" evidence="3">
    <location>
        <begin position="1"/>
        <end position="66"/>
    </location>
</feature>
<evidence type="ECO:0000259" key="3">
    <source>
        <dbReference type="PROSITE" id="PS51857"/>
    </source>
</evidence>
<dbReference type="PROSITE" id="PS51857">
    <property type="entry name" value="CSD_2"/>
    <property type="match status" value="1"/>
</dbReference>
<dbReference type="CDD" id="cd04458">
    <property type="entry name" value="CSP_CDS"/>
    <property type="match status" value="1"/>
</dbReference>
<comment type="caution">
    <text evidence="4">The sequence shown here is derived from an EMBL/GenBank/DDBJ whole genome shotgun (WGS) entry which is preliminary data.</text>
</comment>
<comment type="subcellular location">
    <subcellularLocation>
        <location evidence="1">Cytoplasm</location>
    </subcellularLocation>
</comment>
<dbReference type="InterPro" id="IPR011129">
    <property type="entry name" value="CSD"/>
</dbReference>
<evidence type="ECO:0000313" key="5">
    <source>
        <dbReference type="Proteomes" id="UP000178240"/>
    </source>
</evidence>
<dbReference type="SMART" id="SM00357">
    <property type="entry name" value="CSP"/>
    <property type="match status" value="1"/>
</dbReference>
<dbReference type="STRING" id="1797535.A2744_03490"/>
<dbReference type="Proteomes" id="UP000178240">
    <property type="component" value="Unassembled WGS sequence"/>
</dbReference>
<dbReference type="Gene3D" id="2.40.50.140">
    <property type="entry name" value="Nucleic acid-binding proteins"/>
    <property type="match status" value="1"/>
</dbReference>
<dbReference type="GO" id="GO:0003676">
    <property type="term" value="F:nucleic acid binding"/>
    <property type="evidence" value="ECO:0007669"/>
    <property type="project" value="InterPro"/>
</dbReference>
<dbReference type="InterPro" id="IPR012156">
    <property type="entry name" value="Cold_shock_CspA"/>
</dbReference>
<name>A0A1G1Y2B2_9BACT</name>
<sequence length="67" mass="7406">MMQGIIKKIVAERKFGFIGQEGVEKDVFFSSAKLDGVNFEDLKEGDTVTFEVEQGDRGPAAINLKKV</sequence>
<dbReference type="Pfam" id="PF00313">
    <property type="entry name" value="CSD"/>
    <property type="match status" value="1"/>
</dbReference>
<evidence type="ECO:0000256" key="1">
    <source>
        <dbReference type="ARBA" id="ARBA00004496"/>
    </source>
</evidence>
<proteinExistence type="predicted"/>
<dbReference type="PRINTS" id="PR00050">
    <property type="entry name" value="COLDSHOCK"/>
</dbReference>
<gene>
    <name evidence="4" type="ORF">A2744_03490</name>
</gene>
<evidence type="ECO:0000256" key="2">
    <source>
        <dbReference type="ARBA" id="ARBA00022490"/>
    </source>
</evidence>
<dbReference type="SUPFAM" id="SSF50249">
    <property type="entry name" value="Nucleic acid-binding proteins"/>
    <property type="match status" value="1"/>
</dbReference>
<dbReference type="AlphaFoldDB" id="A0A1G1Y2B2"/>
<dbReference type="GO" id="GO:0005737">
    <property type="term" value="C:cytoplasm"/>
    <property type="evidence" value="ECO:0007669"/>
    <property type="project" value="UniProtKB-SubCell"/>
</dbReference>
<keyword evidence="2" id="KW-0963">Cytoplasm</keyword>
<protein>
    <submittedName>
        <fullName evidence="4">Cold-shock protein</fullName>
    </submittedName>
</protein>